<dbReference type="GO" id="GO:0004252">
    <property type="term" value="F:serine-type endopeptidase activity"/>
    <property type="evidence" value="ECO:0007669"/>
    <property type="project" value="InterPro"/>
</dbReference>
<sequence>MYRALTYVFMFTVIFGLDTNWRSYQNHEISINKLIIKIDSDIAPKLGLEKPLLIDDIVGLKDLKEYNNFNDLKPLFRSYISFTEAHYNYELHQYYILSFLNPEGNLLALANKINELSSVEKVEFNYKMQAFIIPNDTYYDNQWALNNTGQAISYNGNTVGTPGADIDAERAWDITTGNSNVIIAILDTGIDLDHPDLQSGIIGGYDFVNNDSNANDGNMHGTACASIAAGRTNNLIGVSGICWDCSLMPVKVLSDDGFGDFDDIVNGVIWASDNGAKVISMSLGGGGYVSSFDNAIDYAHNNGTIVISASGNDNGSISYPAAYDNSVSVGAMSP</sequence>
<dbReference type="InterPro" id="IPR050131">
    <property type="entry name" value="Peptidase_S8_subtilisin-like"/>
</dbReference>
<dbReference type="PANTHER" id="PTHR43806">
    <property type="entry name" value="PEPTIDASE S8"/>
    <property type="match status" value="1"/>
</dbReference>
<dbReference type="PROSITE" id="PS51892">
    <property type="entry name" value="SUBTILASE"/>
    <property type="match status" value="1"/>
</dbReference>
<keyword evidence="4" id="KW-0720">Serine protease</keyword>
<accession>A0A382PKW8</accession>
<name>A0A382PKW8_9ZZZZ</name>
<reference evidence="6" key="1">
    <citation type="submission" date="2018-05" db="EMBL/GenBank/DDBJ databases">
        <authorList>
            <person name="Lanie J.A."/>
            <person name="Ng W.-L."/>
            <person name="Kazmierczak K.M."/>
            <person name="Andrzejewski T.M."/>
            <person name="Davidsen T.M."/>
            <person name="Wayne K.J."/>
            <person name="Tettelin H."/>
            <person name="Glass J.I."/>
            <person name="Rusch D."/>
            <person name="Podicherti R."/>
            <person name="Tsui H.-C.T."/>
            <person name="Winkler M.E."/>
        </authorList>
    </citation>
    <scope>NUCLEOTIDE SEQUENCE</scope>
</reference>
<dbReference type="InterPro" id="IPR022398">
    <property type="entry name" value="Peptidase_S8_His-AS"/>
</dbReference>
<protein>
    <recommendedName>
        <fullName evidence="5">Peptidase S8/S53 domain-containing protein</fullName>
    </recommendedName>
</protein>
<dbReference type="InterPro" id="IPR000209">
    <property type="entry name" value="Peptidase_S8/S53_dom"/>
</dbReference>
<dbReference type="GO" id="GO:0006508">
    <property type="term" value="P:proteolysis"/>
    <property type="evidence" value="ECO:0007669"/>
    <property type="project" value="UniProtKB-KW"/>
</dbReference>
<dbReference type="SUPFAM" id="SSF52743">
    <property type="entry name" value="Subtilisin-like"/>
    <property type="match status" value="1"/>
</dbReference>
<keyword evidence="2" id="KW-0645">Protease</keyword>
<evidence type="ECO:0000259" key="5">
    <source>
        <dbReference type="Pfam" id="PF00082"/>
    </source>
</evidence>
<proteinExistence type="inferred from homology"/>
<keyword evidence="3" id="KW-0378">Hydrolase</keyword>
<dbReference type="Pfam" id="PF00082">
    <property type="entry name" value="Peptidase_S8"/>
    <property type="match status" value="1"/>
</dbReference>
<dbReference type="PRINTS" id="PR00723">
    <property type="entry name" value="SUBTILISIN"/>
</dbReference>
<evidence type="ECO:0000313" key="6">
    <source>
        <dbReference type="EMBL" id="SVC72622.1"/>
    </source>
</evidence>
<dbReference type="InterPro" id="IPR015500">
    <property type="entry name" value="Peptidase_S8_subtilisin-rel"/>
</dbReference>
<gene>
    <name evidence="6" type="ORF">METZ01_LOCUS325476</name>
</gene>
<dbReference type="EMBL" id="UINC01107329">
    <property type="protein sequence ID" value="SVC72622.1"/>
    <property type="molecule type" value="Genomic_DNA"/>
</dbReference>
<feature type="domain" description="Peptidase S8/S53" evidence="5">
    <location>
        <begin position="179"/>
        <end position="333"/>
    </location>
</feature>
<evidence type="ECO:0000256" key="2">
    <source>
        <dbReference type="ARBA" id="ARBA00022670"/>
    </source>
</evidence>
<dbReference type="PROSITE" id="PS00136">
    <property type="entry name" value="SUBTILASE_ASP"/>
    <property type="match status" value="1"/>
</dbReference>
<evidence type="ECO:0000256" key="4">
    <source>
        <dbReference type="ARBA" id="ARBA00022825"/>
    </source>
</evidence>
<dbReference type="Gene3D" id="3.40.50.200">
    <property type="entry name" value="Peptidase S8/S53 domain"/>
    <property type="match status" value="1"/>
</dbReference>
<evidence type="ECO:0000256" key="1">
    <source>
        <dbReference type="ARBA" id="ARBA00011073"/>
    </source>
</evidence>
<comment type="similarity">
    <text evidence="1">Belongs to the peptidase S8 family.</text>
</comment>
<dbReference type="PANTHER" id="PTHR43806:SF11">
    <property type="entry name" value="CEREVISIN-RELATED"/>
    <property type="match status" value="1"/>
</dbReference>
<feature type="non-terminal residue" evidence="6">
    <location>
        <position position="334"/>
    </location>
</feature>
<dbReference type="InterPro" id="IPR023827">
    <property type="entry name" value="Peptidase_S8_Asp-AS"/>
</dbReference>
<dbReference type="AlphaFoldDB" id="A0A382PKW8"/>
<dbReference type="PROSITE" id="PS00137">
    <property type="entry name" value="SUBTILASE_HIS"/>
    <property type="match status" value="1"/>
</dbReference>
<organism evidence="6">
    <name type="scientific">marine metagenome</name>
    <dbReference type="NCBI Taxonomy" id="408172"/>
    <lineage>
        <taxon>unclassified sequences</taxon>
        <taxon>metagenomes</taxon>
        <taxon>ecological metagenomes</taxon>
    </lineage>
</organism>
<dbReference type="InterPro" id="IPR036852">
    <property type="entry name" value="Peptidase_S8/S53_dom_sf"/>
</dbReference>
<evidence type="ECO:0000256" key="3">
    <source>
        <dbReference type="ARBA" id="ARBA00022801"/>
    </source>
</evidence>